<dbReference type="GO" id="GO:0008713">
    <property type="term" value="F:ADP-heptose-lipopolysaccharide heptosyltransferase activity"/>
    <property type="evidence" value="ECO:0007669"/>
    <property type="project" value="TreeGrafter"/>
</dbReference>
<comment type="caution">
    <text evidence="3">The sequence shown here is derived from an EMBL/GenBank/DDBJ whole genome shotgun (WGS) entry which is preliminary data.</text>
</comment>
<dbReference type="AlphaFoldDB" id="A0A2S5KIH2"/>
<protein>
    <submittedName>
        <fullName evidence="3">Lipopolysaccharide heptosyltransferase III</fullName>
    </submittedName>
</protein>
<evidence type="ECO:0000313" key="4">
    <source>
        <dbReference type="Proteomes" id="UP000238196"/>
    </source>
</evidence>
<evidence type="ECO:0000256" key="2">
    <source>
        <dbReference type="ARBA" id="ARBA00022679"/>
    </source>
</evidence>
<dbReference type="GO" id="GO:0005829">
    <property type="term" value="C:cytosol"/>
    <property type="evidence" value="ECO:0007669"/>
    <property type="project" value="TreeGrafter"/>
</dbReference>
<dbReference type="SUPFAM" id="SSF53756">
    <property type="entry name" value="UDP-Glycosyltransferase/glycogen phosphorylase"/>
    <property type="match status" value="1"/>
</dbReference>
<sequence length="381" mass="42568">MTADSTSHKSGAAEAPVLVHSAQSRHIDLQQVNHVLVIMLRHHGDVLLTSPVFSTLKNHYPHLQIDALVYADTSPMLKGHPAISQLHLIDRRWKKQGGIRQLKGEWQLLRQLRQRHFDLTLHLTPHWRGAWLNRLLRPRYALVPDFQKDKRNGALWRGSFTDFYPYQAGAERHTVDKNLEAVRYLGIEPGAADSRLLLCPGAEAQASALAHLQRHHVDTPYILVHPTSRWLFKCWEEQALAETLDHLASQGWPLVLTAAPDPQELAMVERILARLHIARPVNLAGQLNLQELAALIAGARAYLGVDSVPMHIAAAMQTPSVALFGPSQACEWGPWQAPGKVISSRDFPRPVGEVVTNSKYRHSLINIPSSAVIKALEDILA</sequence>
<dbReference type="CDD" id="cd03789">
    <property type="entry name" value="GT9_LPS_heptosyltransferase"/>
    <property type="match status" value="1"/>
</dbReference>
<dbReference type="InterPro" id="IPR002201">
    <property type="entry name" value="Glyco_trans_9"/>
</dbReference>
<accession>A0A2S5KIH2</accession>
<evidence type="ECO:0000313" key="3">
    <source>
        <dbReference type="EMBL" id="PPC74435.1"/>
    </source>
</evidence>
<name>A0A2S5KIH2_9PROT</name>
<dbReference type="PANTHER" id="PTHR30160">
    <property type="entry name" value="TETRAACYLDISACCHARIDE 4'-KINASE-RELATED"/>
    <property type="match status" value="1"/>
</dbReference>
<dbReference type="NCBIfam" id="TIGR02201">
    <property type="entry name" value="heptsyl_trn_III"/>
    <property type="match status" value="1"/>
</dbReference>
<organism evidence="3 4">
    <name type="scientific">Proteobacteria bacterium 228</name>
    <dbReference type="NCBI Taxonomy" id="2083153"/>
    <lineage>
        <taxon>Bacteria</taxon>
        <taxon>Pseudomonadati</taxon>
        <taxon>Pseudomonadota</taxon>
    </lineage>
</organism>
<dbReference type="InterPro" id="IPR051199">
    <property type="entry name" value="LPS_LOS_Heptosyltrfase"/>
</dbReference>
<gene>
    <name evidence="3" type="primary">rfaQ</name>
    <name evidence="3" type="ORF">C4K68_26230</name>
</gene>
<keyword evidence="2" id="KW-0808">Transferase</keyword>
<dbReference type="OrthoDB" id="9760688at2"/>
<dbReference type="EMBL" id="PRLP01000148">
    <property type="protein sequence ID" value="PPC74435.1"/>
    <property type="molecule type" value="Genomic_DNA"/>
</dbReference>
<keyword evidence="1" id="KW-0328">Glycosyltransferase</keyword>
<dbReference type="Pfam" id="PF01075">
    <property type="entry name" value="Glyco_transf_9"/>
    <property type="match status" value="1"/>
</dbReference>
<dbReference type="InterPro" id="IPR011916">
    <property type="entry name" value="LipoPS_heptosylTferase-III"/>
</dbReference>
<reference evidence="3 4" key="1">
    <citation type="submission" date="2018-02" db="EMBL/GenBank/DDBJ databases">
        <title>novel marine gammaproteobacteria from coastal saline agro ecosystem.</title>
        <authorList>
            <person name="Krishnan R."/>
            <person name="Ramesh Kumar N."/>
        </authorList>
    </citation>
    <scope>NUCLEOTIDE SEQUENCE [LARGE SCALE GENOMIC DNA]</scope>
    <source>
        <strain evidence="3 4">228</strain>
    </source>
</reference>
<proteinExistence type="predicted"/>
<dbReference type="Gene3D" id="3.40.50.2000">
    <property type="entry name" value="Glycogen Phosphorylase B"/>
    <property type="match status" value="2"/>
</dbReference>
<dbReference type="Proteomes" id="UP000238196">
    <property type="component" value="Unassembled WGS sequence"/>
</dbReference>
<dbReference type="PANTHER" id="PTHR30160:SF1">
    <property type="entry name" value="LIPOPOLYSACCHARIDE 1,2-N-ACETYLGLUCOSAMINETRANSFERASE-RELATED"/>
    <property type="match status" value="1"/>
</dbReference>
<dbReference type="GO" id="GO:0009244">
    <property type="term" value="P:lipopolysaccharide core region biosynthetic process"/>
    <property type="evidence" value="ECO:0007669"/>
    <property type="project" value="TreeGrafter"/>
</dbReference>
<evidence type="ECO:0000256" key="1">
    <source>
        <dbReference type="ARBA" id="ARBA00022676"/>
    </source>
</evidence>